<evidence type="ECO:0000256" key="1">
    <source>
        <dbReference type="ARBA" id="ARBA00004776"/>
    </source>
</evidence>
<keyword evidence="6" id="KW-1133">Transmembrane helix</keyword>
<dbReference type="Proteomes" id="UP000726105">
    <property type="component" value="Unassembled WGS sequence"/>
</dbReference>
<dbReference type="EMBL" id="JADJIB010000002">
    <property type="protein sequence ID" value="MBK7273097.1"/>
    <property type="molecule type" value="Genomic_DNA"/>
</dbReference>
<evidence type="ECO:0000313" key="9">
    <source>
        <dbReference type="EMBL" id="MBL0003298.1"/>
    </source>
</evidence>
<dbReference type="AlphaFoldDB" id="A0A935IV81"/>
<feature type="transmembrane region" description="Helical" evidence="6">
    <location>
        <begin position="770"/>
        <end position="792"/>
    </location>
</feature>
<dbReference type="EMBL" id="JADKGK010000010">
    <property type="protein sequence ID" value="MBL0003298.1"/>
    <property type="molecule type" value="Genomic_DNA"/>
</dbReference>
<feature type="transmembrane region" description="Helical" evidence="6">
    <location>
        <begin position="1061"/>
        <end position="1080"/>
    </location>
</feature>
<feature type="transmembrane region" description="Helical" evidence="6">
    <location>
        <begin position="298"/>
        <end position="321"/>
    </location>
</feature>
<comment type="similarity">
    <text evidence="2">Belongs to the glycosyltransferase 2 family.</text>
</comment>
<dbReference type="Gene3D" id="3.90.550.10">
    <property type="entry name" value="Spore Coat Polysaccharide Biosynthesis Protein SpsA, Chain A"/>
    <property type="match status" value="1"/>
</dbReference>
<evidence type="ECO:0000256" key="2">
    <source>
        <dbReference type="ARBA" id="ARBA00006739"/>
    </source>
</evidence>
<dbReference type="GO" id="GO:0016757">
    <property type="term" value="F:glycosyltransferase activity"/>
    <property type="evidence" value="ECO:0007669"/>
    <property type="project" value="UniProtKB-KW"/>
</dbReference>
<reference evidence="10 11" key="1">
    <citation type="submission" date="2020-10" db="EMBL/GenBank/DDBJ databases">
        <title>Connecting structure to function with the recovery of over 1000 high-quality activated sludge metagenome-assembled genomes encoding full-length rRNA genes using long-read sequencing.</title>
        <authorList>
            <person name="Singleton C.M."/>
            <person name="Petriglieri F."/>
            <person name="Kristensen J.M."/>
            <person name="Kirkegaard R.H."/>
            <person name="Michaelsen T.Y."/>
            <person name="Andersen M.H."/>
            <person name="Karst S.M."/>
            <person name="Dueholm M.S."/>
            <person name="Nielsen P.H."/>
            <person name="Albertsen M."/>
        </authorList>
    </citation>
    <scope>NUCLEOTIDE SEQUENCE [LARGE SCALE GENOMIC DNA]</scope>
    <source>
        <strain evidence="7">AalE_18-Q3-R2-46_BAT3C.188</strain>
        <strain evidence="8">Ega_18-Q3-R5-49_MAXAC.001</strain>
        <strain evidence="9">Ribe_18-Q3-R11-54_MAXAC.001</strain>
    </source>
</reference>
<evidence type="ECO:0000313" key="8">
    <source>
        <dbReference type="EMBL" id="MBK7273097.1"/>
    </source>
</evidence>
<keyword evidence="6" id="KW-0472">Membrane</keyword>
<feature type="transmembrane region" description="Helical" evidence="6">
    <location>
        <begin position="554"/>
        <end position="570"/>
    </location>
</feature>
<dbReference type="Pfam" id="PF13641">
    <property type="entry name" value="Glyco_tranf_2_3"/>
    <property type="match status" value="1"/>
</dbReference>
<feature type="transmembrane region" description="Helical" evidence="6">
    <location>
        <begin position="804"/>
        <end position="827"/>
    </location>
</feature>
<evidence type="ECO:0000313" key="11">
    <source>
        <dbReference type="Proteomes" id="UP000726105"/>
    </source>
</evidence>
<dbReference type="PANTHER" id="PTHR43179">
    <property type="entry name" value="RHAMNOSYLTRANSFERASE WBBL"/>
    <property type="match status" value="1"/>
</dbReference>
<dbReference type="PANTHER" id="PTHR43179:SF12">
    <property type="entry name" value="GALACTOFURANOSYLTRANSFERASE GLFT2"/>
    <property type="match status" value="1"/>
</dbReference>
<feature type="region of interest" description="Disordered" evidence="5">
    <location>
        <begin position="1"/>
        <end position="26"/>
    </location>
</feature>
<feature type="transmembrane region" description="Helical" evidence="6">
    <location>
        <begin position="729"/>
        <end position="750"/>
    </location>
</feature>
<proteinExistence type="inferred from homology"/>
<dbReference type="Proteomes" id="UP000886632">
    <property type="component" value="Unassembled WGS sequence"/>
</dbReference>
<keyword evidence="3" id="KW-0328">Glycosyltransferase</keyword>
<dbReference type="InterPro" id="IPR029044">
    <property type="entry name" value="Nucleotide-diphossugar_trans"/>
</dbReference>
<evidence type="ECO:0000313" key="10">
    <source>
        <dbReference type="Proteomes" id="UP000718281"/>
    </source>
</evidence>
<feature type="region of interest" description="Disordered" evidence="5">
    <location>
        <begin position="256"/>
        <end position="278"/>
    </location>
</feature>
<dbReference type="SUPFAM" id="SSF53448">
    <property type="entry name" value="Nucleotide-diphospho-sugar transferases"/>
    <property type="match status" value="1"/>
</dbReference>
<sequence>MTAATPDPAVSTPTDPTPTASEPTPVARRPFVTAVALCRSGVDSLTVTLAALADQTRRVDRIVVLDLTQGAADLGQVTRTQSGADTGLPEAELVSEPTAGPVGAAVNRLLQTLAQAPDPAAEWWWLLPDDVVPEPAALAKLVDAVRRSPSVGMAGPKVLDRNRPRLLVEVGHQLTRSGRRIAAPGRGEPDQGQYDTRTDVLAVGLPGQLVRREVLTQVGGFEPAFAGPGEALDLGWRAQLAGERVVVVPAARVLAGPETSTTETPQGPEPTVPAETMSERRAARRAARRVALTRCSPWAVPGLALWVLLSSIGSALVLLLLKRPAHAWVELADLGALVRPFSSIAARWRFRTRRRLRRRDLATLFVTSGESLRHTADRVQEALTPDRDGARAGLAAGAGIESGPVAEEAEDLNVLSASLPERVFSNAGVLATLAAGIVAAVGFRSSFRGGLLDARGTGLAGGELARVSTDASGLWHAFRDSWHGAGLGTGADSAPYLGVLATLTWLVERLPYVGEGRSPASVLLAWILVLGMPVATAAAYLAGRVVTPARWPRALVAFAWGTGGVIAAAVSHGRVTLVLAHILLPLVVAGVVRSARADGTFTAAAAAALGAAVLGAMVPPYLALVAVAAAVLVIVGPGWGRRVRGLALLVLPPALQGSLLVQLRDPVAWLGAPGALDSAGATTASWWQLLAGYPEGGSALVVALSAPVLLAGVVTLVRRPGSRGAGVAYAALTLLAAVGLGWALLARRVVVGTVLGADGVPVEATPWPGVGLQCFVLAVLGLALLGSVGMRGILGKERWAPRRLLAGAGLLAVTASVAGVAALGGWARLDGIVSVGFDALPAVAVEQARGPEANRMIVLSTSEAAVEYQLVAREPGEILRGLARPSGASDPGVAAAVTALVASQAGDAPGAGAQLADLGIGFVSVQGSADPEVIRTLDATAGLTRLGNTDDQTLWRVLARPSVTTPTEVVPASRARITTADGGLSGWVRVDGAHGALTASLPAGSVGRRLVLAEPREWVQHAQVHFDGALLTATSQGLPTYVLPDRAGVLTVDIPPRDPRWFAGQFALLALTVFLAVPFGNRRSRRIR</sequence>
<dbReference type="Proteomes" id="UP000718281">
    <property type="component" value="Unassembled WGS sequence"/>
</dbReference>
<dbReference type="EMBL" id="JADIXZ010000004">
    <property type="protein sequence ID" value="MBK6300742.1"/>
    <property type="molecule type" value="Genomic_DNA"/>
</dbReference>
<evidence type="ECO:0000256" key="4">
    <source>
        <dbReference type="ARBA" id="ARBA00022679"/>
    </source>
</evidence>
<protein>
    <submittedName>
        <fullName evidence="8">Glycosyltransferase family 2 protein</fullName>
    </submittedName>
</protein>
<feature type="transmembrane region" description="Helical" evidence="6">
    <location>
        <begin position="423"/>
        <end position="443"/>
    </location>
</feature>
<feature type="transmembrane region" description="Helical" evidence="6">
    <location>
        <begin position="576"/>
        <end position="592"/>
    </location>
</feature>
<accession>A0A935IV81</accession>
<comment type="caution">
    <text evidence="8">The sequence shown here is derived from an EMBL/GenBank/DDBJ whole genome shotgun (WGS) entry which is preliminary data.</text>
</comment>
<organism evidence="8 11">
    <name type="scientific">Candidatus Phosphoribacter hodrii</name>
    <dbReference type="NCBI Taxonomy" id="2953743"/>
    <lineage>
        <taxon>Bacteria</taxon>
        <taxon>Bacillati</taxon>
        <taxon>Actinomycetota</taxon>
        <taxon>Actinomycetes</taxon>
        <taxon>Micrococcales</taxon>
        <taxon>Dermatophilaceae</taxon>
        <taxon>Candidatus Phosphoribacter</taxon>
    </lineage>
</organism>
<comment type="pathway">
    <text evidence="1">Cell wall biogenesis; cell wall polysaccharide biosynthesis.</text>
</comment>
<keyword evidence="4" id="KW-0808">Transferase</keyword>
<gene>
    <name evidence="7" type="ORF">IPF40_06710</name>
    <name evidence="8" type="ORF">IPI13_07975</name>
    <name evidence="9" type="ORF">IPP00_04690</name>
</gene>
<evidence type="ECO:0000256" key="3">
    <source>
        <dbReference type="ARBA" id="ARBA00022676"/>
    </source>
</evidence>
<feature type="transmembrane region" description="Helical" evidence="6">
    <location>
        <begin position="621"/>
        <end position="639"/>
    </location>
</feature>
<keyword evidence="6" id="KW-0812">Transmembrane</keyword>
<evidence type="ECO:0000256" key="6">
    <source>
        <dbReference type="SAM" id="Phobius"/>
    </source>
</evidence>
<evidence type="ECO:0000256" key="5">
    <source>
        <dbReference type="SAM" id="MobiDB-lite"/>
    </source>
</evidence>
<feature type="transmembrane region" description="Helical" evidence="6">
    <location>
        <begin position="520"/>
        <end position="542"/>
    </location>
</feature>
<name>A0A935IV81_9MICO</name>
<evidence type="ECO:0000313" key="7">
    <source>
        <dbReference type="EMBL" id="MBK6300742.1"/>
    </source>
</evidence>
<feature type="transmembrane region" description="Helical" evidence="6">
    <location>
        <begin position="696"/>
        <end position="717"/>
    </location>
</feature>
<feature type="compositionally biased region" description="Polar residues" evidence="5">
    <location>
        <begin position="11"/>
        <end position="22"/>
    </location>
</feature>